<dbReference type="STRING" id="1121476.SAMN02745751_01822"/>
<gene>
    <name evidence="8" type="ORF">SAMN02745751_01822</name>
</gene>
<dbReference type="AlphaFoldDB" id="A0A1M6GSN2"/>
<sequence length="180" mass="20591">MKQISLILLVVLAVYAIQSQKLRRAIIFMGAFSLCISFVYMLYNAPDVAIAEAVIGCTLSTILYLVALKKYRIFTVFYHVPSGKVEDSYYGKGLHSDFINALKDFCAEQELDPHIIYTTDSRDEIMENNMYSVILEPVNGDLKLHVHSENCKVDDLEIFLESKKPYPYVYSIVRSKEVIE</sequence>
<keyword evidence="5 6" id="KW-0472">Membrane</keyword>
<evidence type="ECO:0000256" key="1">
    <source>
        <dbReference type="ARBA" id="ARBA00004651"/>
    </source>
</evidence>
<comment type="subcellular location">
    <subcellularLocation>
        <location evidence="1">Cell membrane</location>
        <topology evidence="1">Multi-pass membrane protein</topology>
    </subcellularLocation>
</comment>
<dbReference type="EMBL" id="FQZL01000011">
    <property type="protein sequence ID" value="SHJ12940.1"/>
    <property type="molecule type" value="Genomic_DNA"/>
</dbReference>
<dbReference type="InterPro" id="IPR025383">
    <property type="entry name" value="MrpA_C/MbhD"/>
</dbReference>
<accession>A0A1M6GSN2</accession>
<dbReference type="RefSeq" id="WP_073049266.1">
    <property type="nucleotide sequence ID" value="NZ_FQZL01000011.1"/>
</dbReference>
<dbReference type="Pfam" id="PF13244">
    <property type="entry name" value="MbhD"/>
    <property type="match status" value="1"/>
</dbReference>
<feature type="domain" description="MrpA C-terminal/MbhD" evidence="7">
    <location>
        <begin position="7"/>
        <end position="71"/>
    </location>
</feature>
<reference evidence="8 9" key="1">
    <citation type="submission" date="2016-11" db="EMBL/GenBank/DDBJ databases">
        <authorList>
            <person name="Jaros S."/>
            <person name="Januszkiewicz K."/>
            <person name="Wedrychowicz H."/>
        </authorList>
    </citation>
    <scope>NUCLEOTIDE SEQUENCE [LARGE SCALE GENOMIC DNA]</scope>
    <source>
        <strain evidence="8 9">DSM 17477</strain>
    </source>
</reference>
<keyword evidence="2" id="KW-1003">Cell membrane</keyword>
<feature type="transmembrane region" description="Helical" evidence="6">
    <location>
        <begin position="50"/>
        <end position="68"/>
    </location>
</feature>
<keyword evidence="3 6" id="KW-0812">Transmembrane</keyword>
<proteinExistence type="predicted"/>
<dbReference type="GO" id="GO:0005886">
    <property type="term" value="C:plasma membrane"/>
    <property type="evidence" value="ECO:0007669"/>
    <property type="project" value="UniProtKB-SubCell"/>
</dbReference>
<evidence type="ECO:0000256" key="5">
    <source>
        <dbReference type="ARBA" id="ARBA00023136"/>
    </source>
</evidence>
<dbReference type="OrthoDB" id="37139at2"/>
<evidence type="ECO:0000256" key="6">
    <source>
        <dbReference type="SAM" id="Phobius"/>
    </source>
</evidence>
<organism evidence="8 9">
    <name type="scientific">Dethiosulfatibacter aminovorans DSM 17477</name>
    <dbReference type="NCBI Taxonomy" id="1121476"/>
    <lineage>
        <taxon>Bacteria</taxon>
        <taxon>Bacillati</taxon>
        <taxon>Bacillota</taxon>
        <taxon>Tissierellia</taxon>
        <taxon>Dethiosulfatibacter</taxon>
    </lineage>
</organism>
<evidence type="ECO:0000313" key="8">
    <source>
        <dbReference type="EMBL" id="SHJ12940.1"/>
    </source>
</evidence>
<evidence type="ECO:0000256" key="3">
    <source>
        <dbReference type="ARBA" id="ARBA00022692"/>
    </source>
</evidence>
<evidence type="ECO:0000259" key="7">
    <source>
        <dbReference type="Pfam" id="PF13244"/>
    </source>
</evidence>
<evidence type="ECO:0000256" key="4">
    <source>
        <dbReference type="ARBA" id="ARBA00022989"/>
    </source>
</evidence>
<keyword evidence="4 6" id="KW-1133">Transmembrane helix</keyword>
<evidence type="ECO:0000256" key="2">
    <source>
        <dbReference type="ARBA" id="ARBA00022475"/>
    </source>
</evidence>
<keyword evidence="9" id="KW-1185">Reference proteome</keyword>
<evidence type="ECO:0000313" key="9">
    <source>
        <dbReference type="Proteomes" id="UP000184052"/>
    </source>
</evidence>
<protein>
    <submittedName>
        <fullName evidence="8">Uncharacterized MnhB-related membrane protein</fullName>
    </submittedName>
</protein>
<name>A0A1M6GSN2_9FIRM</name>
<feature type="transmembrane region" description="Helical" evidence="6">
    <location>
        <begin position="26"/>
        <end position="43"/>
    </location>
</feature>
<dbReference type="Proteomes" id="UP000184052">
    <property type="component" value="Unassembled WGS sequence"/>
</dbReference>